<feature type="region of interest" description="Disordered" evidence="1">
    <location>
        <begin position="383"/>
        <end position="406"/>
    </location>
</feature>
<gene>
    <name evidence="2" type="ORF">INT47_012457</name>
</gene>
<organism evidence="2 3">
    <name type="scientific">Mucor saturninus</name>
    <dbReference type="NCBI Taxonomy" id="64648"/>
    <lineage>
        <taxon>Eukaryota</taxon>
        <taxon>Fungi</taxon>
        <taxon>Fungi incertae sedis</taxon>
        <taxon>Mucoromycota</taxon>
        <taxon>Mucoromycotina</taxon>
        <taxon>Mucoromycetes</taxon>
        <taxon>Mucorales</taxon>
        <taxon>Mucorineae</taxon>
        <taxon>Mucoraceae</taxon>
        <taxon>Mucor</taxon>
    </lineage>
</organism>
<comment type="caution">
    <text evidence="2">The sequence shown here is derived from an EMBL/GenBank/DDBJ whole genome shotgun (WGS) entry which is preliminary data.</text>
</comment>
<accession>A0A8H7QGW8</accession>
<evidence type="ECO:0000313" key="2">
    <source>
        <dbReference type="EMBL" id="KAG2192221.1"/>
    </source>
</evidence>
<reference evidence="2" key="1">
    <citation type="submission" date="2020-12" db="EMBL/GenBank/DDBJ databases">
        <title>Metabolic potential, ecology and presence of endohyphal bacteria is reflected in genomic diversity of Mucoromycotina.</title>
        <authorList>
            <person name="Muszewska A."/>
            <person name="Okrasinska A."/>
            <person name="Steczkiewicz K."/>
            <person name="Drgas O."/>
            <person name="Orlowska M."/>
            <person name="Perlinska-Lenart U."/>
            <person name="Aleksandrzak-Piekarczyk T."/>
            <person name="Szatraj K."/>
            <person name="Zielenkiewicz U."/>
            <person name="Pilsyk S."/>
            <person name="Malc E."/>
            <person name="Mieczkowski P."/>
            <person name="Kruszewska J.S."/>
            <person name="Biernat P."/>
            <person name="Pawlowska J."/>
        </authorList>
    </citation>
    <scope>NUCLEOTIDE SEQUENCE</scope>
    <source>
        <strain evidence="2">WA0000017839</strain>
    </source>
</reference>
<evidence type="ECO:0000313" key="3">
    <source>
        <dbReference type="Proteomes" id="UP000603453"/>
    </source>
</evidence>
<keyword evidence="3" id="KW-1185">Reference proteome</keyword>
<name>A0A8H7QGW8_9FUNG</name>
<dbReference type="EMBL" id="JAEPRD010000308">
    <property type="protein sequence ID" value="KAG2192221.1"/>
    <property type="molecule type" value="Genomic_DNA"/>
</dbReference>
<protein>
    <submittedName>
        <fullName evidence="2">Uncharacterized protein</fullName>
    </submittedName>
</protein>
<dbReference type="AlphaFoldDB" id="A0A8H7QGW8"/>
<proteinExistence type="predicted"/>
<dbReference type="Proteomes" id="UP000603453">
    <property type="component" value="Unassembled WGS sequence"/>
</dbReference>
<sequence>MAIPRVERDPVLFGSISVSTILKKDAIDNFLQFTKLSAIEQYRISLGLNSTINLTNVQCQQVLFTTEEWSIIKATYAFQLRDRSKLPGEFKSKLKKIKRNIDGHDLDAAYNQIRTLEITSMDDPTKRLCAIYAHVIRVYKERAYILRTIRVNSEADSLIKLWGEVFELLFGGNQDIYLRWGETTSGVTTLQKKLNRPGDKNVVGMKVDCRAVVFFEKENLDIDLMNMEAAKVYNDDKIFQDRAKLVAEAKCSLDYFLHSSALTAEKKAKICIPVLQIAGAKCELCSYRLVADGLYALNSVGSLTVSPICTEFSKNAPSWFKLLTRLKTMVLNLYDTSIIIQQKNTNDFNSVDMNASPSTSTRGTFFPPTEASPVPILPSNMYGSSCPPLNDGNAIESSPNKKLKNA</sequence>
<evidence type="ECO:0000256" key="1">
    <source>
        <dbReference type="SAM" id="MobiDB-lite"/>
    </source>
</evidence>
<dbReference type="OrthoDB" id="2259475at2759"/>